<feature type="region of interest" description="Disordered" evidence="1">
    <location>
        <begin position="54"/>
        <end position="76"/>
    </location>
</feature>
<evidence type="ECO:0000256" key="1">
    <source>
        <dbReference type="SAM" id="MobiDB-lite"/>
    </source>
</evidence>
<dbReference type="PROSITE" id="PS51257">
    <property type="entry name" value="PROKAR_LIPOPROTEIN"/>
    <property type="match status" value="1"/>
</dbReference>
<evidence type="ECO:0000256" key="2">
    <source>
        <dbReference type="SAM" id="SignalP"/>
    </source>
</evidence>
<dbReference type="AlphaFoldDB" id="A0A096FLW4"/>
<evidence type="ECO:0000313" key="3">
    <source>
        <dbReference type="EMBL" id="KGH31326.1"/>
    </source>
</evidence>
<sequence length="76" mass="7942">MLKKPLNALMLTCAAALCACQSAPPPRPEAITVPPLGLSKREPTLTQRMLQLLSASPKTETTQSGTSTPALTATPK</sequence>
<accession>A0A096FLW4</accession>
<protein>
    <submittedName>
        <fullName evidence="3">Uncharacterized protein</fullName>
    </submittedName>
</protein>
<dbReference type="Proteomes" id="UP000029553">
    <property type="component" value="Unassembled WGS sequence"/>
</dbReference>
<keyword evidence="2" id="KW-0732">Signal</keyword>
<proteinExistence type="predicted"/>
<reference evidence="3 4" key="1">
    <citation type="submission" date="2013-09" db="EMBL/GenBank/DDBJ databases">
        <title>High correlation between genotypes and phenotypes of environmental bacteria Comamonas testosteroni strains.</title>
        <authorList>
            <person name="Liu L."/>
            <person name="Zhu W."/>
            <person name="Xia X."/>
            <person name="Xu B."/>
            <person name="Luo M."/>
            <person name="Wang G."/>
        </authorList>
    </citation>
    <scope>NUCLEOTIDE SEQUENCE [LARGE SCALE GENOMIC DNA]</scope>
    <source>
        <strain evidence="3 4">JL40</strain>
    </source>
</reference>
<name>A0A096FLW4_COMTE</name>
<comment type="caution">
    <text evidence="3">The sequence shown here is derived from an EMBL/GenBank/DDBJ whole genome shotgun (WGS) entry which is preliminary data.</text>
</comment>
<gene>
    <name evidence="3" type="ORF">P353_05440</name>
</gene>
<organism evidence="3 4">
    <name type="scientific">Comamonas testosteroni</name>
    <name type="common">Pseudomonas testosteroni</name>
    <dbReference type="NCBI Taxonomy" id="285"/>
    <lineage>
        <taxon>Bacteria</taxon>
        <taxon>Pseudomonadati</taxon>
        <taxon>Pseudomonadota</taxon>
        <taxon>Betaproteobacteria</taxon>
        <taxon>Burkholderiales</taxon>
        <taxon>Comamonadaceae</taxon>
        <taxon>Comamonas</taxon>
    </lineage>
</organism>
<dbReference type="EMBL" id="AWOR01000021">
    <property type="protein sequence ID" value="KGH31326.1"/>
    <property type="molecule type" value="Genomic_DNA"/>
</dbReference>
<feature type="chain" id="PRO_5001918590" evidence="2">
    <location>
        <begin position="20"/>
        <end position="76"/>
    </location>
</feature>
<feature type="signal peptide" evidence="2">
    <location>
        <begin position="1"/>
        <end position="19"/>
    </location>
</feature>
<evidence type="ECO:0000313" key="4">
    <source>
        <dbReference type="Proteomes" id="UP000029553"/>
    </source>
</evidence>